<keyword evidence="2" id="KW-0472">Membrane</keyword>
<evidence type="ECO:0000259" key="3">
    <source>
        <dbReference type="Pfam" id="PF07331"/>
    </source>
</evidence>
<protein>
    <submittedName>
        <fullName evidence="4">Tripartite tricarboxylate transporter TctB family protein</fullName>
    </submittedName>
</protein>
<evidence type="ECO:0000256" key="2">
    <source>
        <dbReference type="SAM" id="Phobius"/>
    </source>
</evidence>
<dbReference type="Pfam" id="PF07331">
    <property type="entry name" value="TctB"/>
    <property type="match status" value="1"/>
</dbReference>
<reference evidence="4 5" key="1">
    <citation type="submission" date="2019-02" db="EMBL/GenBank/DDBJ databases">
        <title>Draft genome sequences of novel Actinobacteria.</title>
        <authorList>
            <person name="Sahin N."/>
            <person name="Ay H."/>
            <person name="Saygin H."/>
        </authorList>
    </citation>
    <scope>NUCLEOTIDE SEQUENCE [LARGE SCALE GENOMIC DNA]</scope>
    <source>
        <strain evidence="4 5">KC603</strain>
    </source>
</reference>
<feature type="compositionally biased region" description="Polar residues" evidence="1">
    <location>
        <begin position="1"/>
        <end position="10"/>
    </location>
</feature>
<name>A0A4V2XWW5_9ACTN</name>
<dbReference type="AlphaFoldDB" id="A0A4V2XWW5"/>
<feature type="region of interest" description="Disordered" evidence="1">
    <location>
        <begin position="1"/>
        <end position="38"/>
    </location>
</feature>
<feature type="transmembrane region" description="Helical" evidence="2">
    <location>
        <begin position="128"/>
        <end position="159"/>
    </location>
</feature>
<evidence type="ECO:0000313" key="4">
    <source>
        <dbReference type="EMBL" id="TDC50915.1"/>
    </source>
</evidence>
<sequence>MSPDASQAGSELTPSSMESPEEPPEPELPPTVEDPDPTVDRRIDMAVAAAGSAIGVLLIVSSRDIRQGSVSDPIGSDGLAIVLGAWLIVGGLLLIGRRLLAWRRSGNQVPSDGAGDEFGLPASPLRSFVMWAAGFGWVFLLPRVGFMVSSLLLSVFGLVAMGVRSWVKLGVVPVVFTIVLWVLFNRVFGVQYPAGPVDLFFADLIPRMSL</sequence>
<evidence type="ECO:0000313" key="5">
    <source>
        <dbReference type="Proteomes" id="UP000295621"/>
    </source>
</evidence>
<dbReference type="InterPro" id="IPR009936">
    <property type="entry name" value="DUF1468"/>
</dbReference>
<dbReference type="Proteomes" id="UP000295621">
    <property type="component" value="Unassembled WGS sequence"/>
</dbReference>
<keyword evidence="2" id="KW-0812">Transmembrane</keyword>
<feature type="transmembrane region" description="Helical" evidence="2">
    <location>
        <begin position="166"/>
        <end position="184"/>
    </location>
</feature>
<comment type="caution">
    <text evidence="4">The sequence shown here is derived from an EMBL/GenBank/DDBJ whole genome shotgun (WGS) entry which is preliminary data.</text>
</comment>
<keyword evidence="5" id="KW-1185">Reference proteome</keyword>
<feature type="transmembrane region" description="Helical" evidence="2">
    <location>
        <begin position="74"/>
        <end position="95"/>
    </location>
</feature>
<accession>A0A4V2XWW5</accession>
<dbReference type="EMBL" id="SMKL01000026">
    <property type="protein sequence ID" value="TDC50915.1"/>
    <property type="molecule type" value="Genomic_DNA"/>
</dbReference>
<proteinExistence type="predicted"/>
<keyword evidence="2" id="KW-1133">Transmembrane helix</keyword>
<organism evidence="4 5">
    <name type="scientific">Jiangella ureilytica</name>
    <dbReference type="NCBI Taxonomy" id="2530374"/>
    <lineage>
        <taxon>Bacteria</taxon>
        <taxon>Bacillati</taxon>
        <taxon>Actinomycetota</taxon>
        <taxon>Actinomycetes</taxon>
        <taxon>Jiangellales</taxon>
        <taxon>Jiangellaceae</taxon>
        <taxon>Jiangella</taxon>
    </lineage>
</organism>
<evidence type="ECO:0000256" key="1">
    <source>
        <dbReference type="SAM" id="MobiDB-lite"/>
    </source>
</evidence>
<dbReference type="RefSeq" id="WP_131983170.1">
    <property type="nucleotide sequence ID" value="NZ_SMKL01000026.1"/>
</dbReference>
<feature type="domain" description="DUF1468" evidence="3">
    <location>
        <begin position="54"/>
        <end position="193"/>
    </location>
</feature>
<gene>
    <name evidence="4" type="ORF">E1212_13295</name>
</gene>
<feature type="transmembrane region" description="Helical" evidence="2">
    <location>
        <begin position="45"/>
        <end position="62"/>
    </location>
</feature>